<feature type="transmembrane region" description="Helical" evidence="7">
    <location>
        <begin position="51"/>
        <end position="73"/>
    </location>
</feature>
<keyword evidence="7" id="KW-1133">Transmembrane helix</keyword>
<dbReference type="SMART" id="SM00387">
    <property type="entry name" value="HATPase_c"/>
    <property type="match status" value="1"/>
</dbReference>
<evidence type="ECO:0000256" key="2">
    <source>
        <dbReference type="ARBA" id="ARBA00012438"/>
    </source>
</evidence>
<dbReference type="RefSeq" id="WP_212518238.1">
    <property type="nucleotide sequence ID" value="NZ_JAGSOH010000028.1"/>
</dbReference>
<evidence type="ECO:0000256" key="5">
    <source>
        <dbReference type="ARBA" id="ARBA00022777"/>
    </source>
</evidence>
<evidence type="ECO:0000313" key="9">
    <source>
        <dbReference type="EMBL" id="MBR7827092.1"/>
    </source>
</evidence>
<sequence>MTTQTTPSTSDFPVEQRRSRRAAHRRPVEPPQAPVRQSRPRRRFRFAPRTVRARIVSLLALPVVSLTALWGIAAVNTISAAYNQSQLKTLDSSVAAPLDNTVTALQEERSEAVSYLAVTGAAPTTLNARISASRDEEAMLRLGVNQSAAAAADLDPQLPIRLTTTMKAMDALSAIRTGIIGHSLSVSSADNAYATAIADALNVQATLATISGASSTAQAALNLSEAREQLALQDALLGGMHNSGALSGAAYPAFVGAVYAERSYLRQAAMSVADPTATITGQSLTALQNAVIVAGPGQNADNAAPARAWDSLAPTVLADLDSASRTAATPASENPYSRLLTTGSGFGVLLGLFALIVSLVISVGIGRRLVTDLVGLRDYALDLAGRRLPETMAKLRAGQNVVPQQQAPPLDPRAGELGEVAEALAVASQAAMQAAVERAELVSGVSGVFLNLARRSQVLVHRQLGLLDAMERRIEEPDHLEDLFRLDHLATRMRRHAEGLIILSGATPGRAWRHPVDLTDVVRAAAAEAEDYPRVEVRRMPRARVLGPVVADLTHLLAELIENATSFSPPHTRVVVGGEPVGSGFAIEIEDRGLGMSPEALREANRRIGESSGDDLFDSDRLGLFVVSRLARRHEVRVSLCASAYGGITAVVLIPSSVMQSPGESDEQPTALDEPGGGQRIGGPRGVAPAGGLAASVITAATAPALVPPQPTAESARVPHTNGHSRVSGTVKPRNFDGLGDSIAPPADSGIELGPDGLPRRVRQANLAPQLRAAPTPPKPDDPMAEPAAGEDSGDPRPPRSPEQYRATMSAFQRGFTRGRAEGPADDQPSAPDAAADERDARGEDTR</sequence>
<dbReference type="GO" id="GO:0005886">
    <property type="term" value="C:plasma membrane"/>
    <property type="evidence" value="ECO:0007669"/>
    <property type="project" value="TreeGrafter"/>
</dbReference>
<evidence type="ECO:0000256" key="7">
    <source>
        <dbReference type="SAM" id="Phobius"/>
    </source>
</evidence>
<feature type="transmembrane region" description="Helical" evidence="7">
    <location>
        <begin position="345"/>
        <end position="365"/>
    </location>
</feature>
<dbReference type="AlphaFoldDB" id="A0A941EAY7"/>
<evidence type="ECO:0000256" key="4">
    <source>
        <dbReference type="ARBA" id="ARBA00022679"/>
    </source>
</evidence>
<keyword evidence="5" id="KW-0418">Kinase</keyword>
<dbReference type="InterPro" id="IPR050428">
    <property type="entry name" value="TCS_sensor_his_kinase"/>
</dbReference>
<feature type="domain" description="Histidine kinase/HSP90-like ATPase" evidence="8">
    <location>
        <begin position="548"/>
        <end position="658"/>
    </location>
</feature>
<feature type="compositionally biased region" description="Gly residues" evidence="6">
    <location>
        <begin position="675"/>
        <end position="685"/>
    </location>
</feature>
<dbReference type="Gene3D" id="3.30.565.10">
    <property type="entry name" value="Histidine kinase-like ATPase, C-terminal domain"/>
    <property type="match status" value="1"/>
</dbReference>
<feature type="region of interest" description="Disordered" evidence="6">
    <location>
        <begin position="659"/>
        <end position="688"/>
    </location>
</feature>
<comment type="catalytic activity">
    <reaction evidence="1">
        <text>ATP + protein L-histidine = ADP + protein N-phospho-L-histidine.</text>
        <dbReference type="EC" id="2.7.13.3"/>
    </reaction>
</comment>
<dbReference type="InterPro" id="IPR013587">
    <property type="entry name" value="Nitrate/nitrite_sensing"/>
</dbReference>
<dbReference type="EC" id="2.7.13.3" evidence="2"/>
<keyword evidence="7" id="KW-0812">Transmembrane</keyword>
<protein>
    <recommendedName>
        <fullName evidence="2">histidine kinase</fullName>
        <ecNumber evidence="2">2.7.13.3</ecNumber>
    </recommendedName>
</protein>
<evidence type="ECO:0000256" key="1">
    <source>
        <dbReference type="ARBA" id="ARBA00000085"/>
    </source>
</evidence>
<dbReference type="InterPro" id="IPR003594">
    <property type="entry name" value="HATPase_dom"/>
</dbReference>
<evidence type="ECO:0000256" key="3">
    <source>
        <dbReference type="ARBA" id="ARBA00022553"/>
    </source>
</evidence>
<feature type="compositionally biased region" description="Basic and acidic residues" evidence="6">
    <location>
        <begin position="836"/>
        <end position="847"/>
    </location>
</feature>
<comment type="caution">
    <text evidence="9">The sequence shown here is derived from an EMBL/GenBank/DDBJ whole genome shotgun (WGS) entry which is preliminary data.</text>
</comment>
<dbReference type="GO" id="GO:0000160">
    <property type="term" value="P:phosphorelay signal transduction system"/>
    <property type="evidence" value="ECO:0007669"/>
    <property type="project" value="TreeGrafter"/>
</dbReference>
<feature type="region of interest" description="Disordered" evidence="6">
    <location>
        <begin position="1"/>
        <end position="42"/>
    </location>
</feature>
<dbReference type="PANTHER" id="PTHR45436:SF5">
    <property type="entry name" value="SENSOR HISTIDINE KINASE TRCS"/>
    <property type="match status" value="1"/>
</dbReference>
<organism evidence="9 10">
    <name type="scientific">Actinospica acidithermotolerans</name>
    <dbReference type="NCBI Taxonomy" id="2828514"/>
    <lineage>
        <taxon>Bacteria</taxon>
        <taxon>Bacillati</taxon>
        <taxon>Actinomycetota</taxon>
        <taxon>Actinomycetes</taxon>
        <taxon>Catenulisporales</taxon>
        <taxon>Actinospicaceae</taxon>
        <taxon>Actinospica</taxon>
    </lineage>
</organism>
<evidence type="ECO:0000259" key="8">
    <source>
        <dbReference type="SMART" id="SM00387"/>
    </source>
</evidence>
<gene>
    <name evidence="9" type="ORF">KDK95_12310</name>
</gene>
<reference evidence="9" key="1">
    <citation type="submission" date="2021-04" db="EMBL/GenBank/DDBJ databases">
        <title>Genome based classification of Actinospica acidithermotolerans sp. nov., an actinobacterium isolated from an Indonesian hot spring.</title>
        <authorList>
            <person name="Kusuma A.B."/>
            <person name="Putra K.E."/>
            <person name="Nafisah S."/>
            <person name="Loh J."/>
            <person name="Nouioui I."/>
            <person name="Goodfellow M."/>
        </authorList>
    </citation>
    <scope>NUCLEOTIDE SEQUENCE</scope>
    <source>
        <strain evidence="9">MGRD01-02</strain>
    </source>
</reference>
<keyword evidence="3" id="KW-0597">Phosphoprotein</keyword>
<dbReference type="InterPro" id="IPR036890">
    <property type="entry name" value="HATPase_C_sf"/>
</dbReference>
<accession>A0A941EAY7</accession>
<dbReference type="Pfam" id="PF02518">
    <property type="entry name" value="HATPase_c"/>
    <property type="match status" value="1"/>
</dbReference>
<keyword evidence="4" id="KW-0808">Transferase</keyword>
<keyword evidence="10" id="KW-1185">Reference proteome</keyword>
<dbReference type="SUPFAM" id="SSF55874">
    <property type="entry name" value="ATPase domain of HSP90 chaperone/DNA topoisomerase II/histidine kinase"/>
    <property type="match status" value="1"/>
</dbReference>
<name>A0A941EAY7_9ACTN</name>
<proteinExistence type="predicted"/>
<feature type="region of interest" description="Disordered" evidence="6">
    <location>
        <begin position="708"/>
        <end position="847"/>
    </location>
</feature>
<keyword evidence="7" id="KW-0472">Membrane</keyword>
<dbReference type="GO" id="GO:0004673">
    <property type="term" value="F:protein histidine kinase activity"/>
    <property type="evidence" value="ECO:0007669"/>
    <property type="project" value="UniProtKB-EC"/>
</dbReference>
<dbReference type="Pfam" id="PF08376">
    <property type="entry name" value="NIT"/>
    <property type="match status" value="1"/>
</dbReference>
<dbReference type="PANTHER" id="PTHR45436">
    <property type="entry name" value="SENSOR HISTIDINE KINASE YKOH"/>
    <property type="match status" value="1"/>
</dbReference>
<evidence type="ECO:0000313" key="10">
    <source>
        <dbReference type="Proteomes" id="UP000676325"/>
    </source>
</evidence>
<feature type="compositionally biased region" description="Polar residues" evidence="6">
    <location>
        <begin position="1"/>
        <end position="11"/>
    </location>
</feature>
<dbReference type="Proteomes" id="UP000676325">
    <property type="component" value="Unassembled WGS sequence"/>
</dbReference>
<dbReference type="EMBL" id="JAGSOH010000028">
    <property type="protein sequence ID" value="MBR7827092.1"/>
    <property type="molecule type" value="Genomic_DNA"/>
</dbReference>
<evidence type="ECO:0000256" key="6">
    <source>
        <dbReference type="SAM" id="MobiDB-lite"/>
    </source>
</evidence>